<keyword evidence="3" id="KW-0067">ATP-binding</keyword>
<dbReference type="KEGG" id="tai:Taci_1402"/>
<dbReference type="HOGENOM" id="CLU_005070_4_1_0"/>
<feature type="coiled-coil region" evidence="6">
    <location>
        <begin position="416"/>
        <end position="473"/>
    </location>
</feature>
<dbReference type="eggNOG" id="COG0542">
    <property type="taxonomic scope" value="Bacteria"/>
</dbReference>
<organism evidence="10 11">
    <name type="scientific">Thermanaerovibrio acidaminovorans (strain ATCC 49978 / DSM 6589 / Su883)</name>
    <name type="common">Selenomonas acidaminovorans</name>
    <dbReference type="NCBI Taxonomy" id="525903"/>
    <lineage>
        <taxon>Bacteria</taxon>
        <taxon>Thermotogati</taxon>
        <taxon>Synergistota</taxon>
        <taxon>Synergistia</taxon>
        <taxon>Synergistales</taxon>
        <taxon>Synergistaceae</taxon>
        <taxon>Thermanaerovibrio</taxon>
    </lineage>
</organism>
<dbReference type="Gene3D" id="4.10.860.10">
    <property type="entry name" value="UVR domain"/>
    <property type="match status" value="1"/>
</dbReference>
<dbReference type="InterPro" id="IPR001943">
    <property type="entry name" value="UVR_dom"/>
</dbReference>
<evidence type="ECO:0000256" key="1">
    <source>
        <dbReference type="ARBA" id="ARBA00022737"/>
    </source>
</evidence>
<dbReference type="Pfam" id="PF07724">
    <property type="entry name" value="AAA_2"/>
    <property type="match status" value="1"/>
</dbReference>
<dbReference type="PATRIC" id="fig|525903.6.peg.1403"/>
<dbReference type="InterPro" id="IPR003593">
    <property type="entry name" value="AAA+_ATPase"/>
</dbReference>
<evidence type="ECO:0000313" key="10">
    <source>
        <dbReference type="EMBL" id="ACZ19633.1"/>
    </source>
</evidence>
<proteinExistence type="predicted"/>
<dbReference type="EMBL" id="CP001818">
    <property type="protein sequence ID" value="ACZ19633.1"/>
    <property type="molecule type" value="Genomic_DNA"/>
</dbReference>
<evidence type="ECO:0000256" key="6">
    <source>
        <dbReference type="SAM" id="Coils"/>
    </source>
</evidence>
<dbReference type="GO" id="GO:0005524">
    <property type="term" value="F:ATP binding"/>
    <property type="evidence" value="ECO:0007669"/>
    <property type="project" value="UniProtKB-KW"/>
</dbReference>
<dbReference type="InterPro" id="IPR050130">
    <property type="entry name" value="ClpA_ClpB"/>
</dbReference>
<keyword evidence="4" id="KW-0143">Chaperone</keyword>
<feature type="compositionally biased region" description="Basic and acidic residues" evidence="7">
    <location>
        <begin position="151"/>
        <end position="164"/>
    </location>
</feature>
<evidence type="ECO:0000256" key="7">
    <source>
        <dbReference type="SAM" id="MobiDB-lite"/>
    </source>
</evidence>
<dbReference type="RefSeq" id="WP_012870144.1">
    <property type="nucleotide sequence ID" value="NC_013522.1"/>
</dbReference>
<dbReference type="PROSITE" id="PS50151">
    <property type="entry name" value="UVR"/>
    <property type="match status" value="1"/>
</dbReference>
<evidence type="ECO:0000256" key="5">
    <source>
        <dbReference type="PROSITE-ProRule" id="PRU01251"/>
    </source>
</evidence>
<keyword evidence="1 5" id="KW-0677">Repeat</keyword>
<evidence type="ECO:0000256" key="3">
    <source>
        <dbReference type="ARBA" id="ARBA00022840"/>
    </source>
</evidence>
<sequence length="819" mass="91902">MWQFFTERGKKVIQLAHREALRLGHEVIGTEHLLLGLLAEGEGVAAQVLKMAGLDLDEIREQVERVVGVGEPKEKAVDLPLSPRAKRALDLAMREARNMAVNYVGTEHILLGLLAEGEGVAFQILIRMGLDPVKVRQEVQSYLSGTSSDIQDPRRGSDEQDRKGAQASKTPTLDQLGMDLSEMAKSGELDPVIGRAKEIQRLVQVLSRRTKNNPVLIGDPGVGKTAIVEGLAQRIASGDIPEVLKGKRVVQLNVGNLVAGTKYRGEFEERMRKLVKELKESRSVILFIDEIHTIVGAGGAEGAVDAANILKPSLARGEFQVIGATTMEEYRKYIEKDAALERRFQPIQVEEPSEEDTVKILEGLRDRYEAHHRVKISDDALVAAARLSKRFITERFLPDKAIDLIDEAGARARLKTMEAPEDLKELERRLEEVRKEKESAVMAQEFEKAAALRDEERRMYEEIEQLRRDWQSRRNQEEPVVTGEDVATIVSEWTGVPVVQLTEEEAKRLLRMEEEIHSRLVGQEEAVNAVARAIRRGRSGLKDPRRPVGSFLFLGPTGVGKTELARRLAWFLFGSEDAMIRFDMSEFMERHEVAKLIGAPPGYVGHEEGGKLTEAVRRRPYSVILFDEIEKAHPDVFNILLQLLEDGRLTDGQGHLVNFRNTVIIMTSNVGASEGTRSHLGFSSGDEDQAMAGWDRTRGAIMDAVKRTFRPEFLNRVDEMVVFRPLKREELRQIAAMMLDEVVARCGERGISLAVDPQVVERVLDEGFDPKFGARPLRRTIQRMTEDPLSDMMLEGKVPQGARVEAVMEDGRVSFRVEH</sequence>
<dbReference type="FunFam" id="3.40.50.300:FF:000010">
    <property type="entry name" value="Chaperone clpB 1, putative"/>
    <property type="match status" value="1"/>
</dbReference>
<dbReference type="AlphaFoldDB" id="D1B6J2"/>
<keyword evidence="6" id="KW-0175">Coiled coil</keyword>
<dbReference type="OrthoDB" id="9803641at2"/>
<dbReference type="Pfam" id="PF17871">
    <property type="entry name" value="AAA_lid_9"/>
    <property type="match status" value="1"/>
</dbReference>
<dbReference type="Pfam" id="PF10431">
    <property type="entry name" value="ClpB_D2-small"/>
    <property type="match status" value="1"/>
</dbReference>
<dbReference type="InterPro" id="IPR041546">
    <property type="entry name" value="ClpA/ClpB_AAA_lid"/>
</dbReference>
<accession>D1B6J2</accession>
<dbReference type="PANTHER" id="PTHR11638:SF155">
    <property type="entry name" value="CHAPERONE PROTEIN CLPC1, CHLOROPLASTIC-LIKE"/>
    <property type="match status" value="1"/>
</dbReference>
<dbReference type="STRING" id="525903.Taci_1402"/>
<dbReference type="InterPro" id="IPR018368">
    <property type="entry name" value="ClpA/B_CS1"/>
</dbReference>
<name>D1B6J2_THEAS</name>
<feature type="domain" description="UVR" evidence="8">
    <location>
        <begin position="427"/>
        <end position="462"/>
    </location>
</feature>
<dbReference type="SMART" id="SM00382">
    <property type="entry name" value="AAA"/>
    <property type="match status" value="2"/>
</dbReference>
<dbReference type="PROSITE" id="PS00870">
    <property type="entry name" value="CLPAB_1"/>
    <property type="match status" value="1"/>
</dbReference>
<dbReference type="InterPro" id="IPR036628">
    <property type="entry name" value="Clp_N_dom_sf"/>
</dbReference>
<dbReference type="InterPro" id="IPR001270">
    <property type="entry name" value="ClpA/B"/>
</dbReference>
<keyword evidence="2" id="KW-0547">Nucleotide-binding</keyword>
<gene>
    <name evidence="10" type="ordered locus">Taci_1402</name>
</gene>
<dbReference type="GO" id="GO:0034605">
    <property type="term" value="P:cellular response to heat"/>
    <property type="evidence" value="ECO:0007669"/>
    <property type="project" value="TreeGrafter"/>
</dbReference>
<feature type="region of interest" description="Disordered" evidence="7">
    <location>
        <begin position="142"/>
        <end position="177"/>
    </location>
</feature>
<dbReference type="Pfam" id="PF02861">
    <property type="entry name" value="Clp_N"/>
    <property type="match status" value="1"/>
</dbReference>
<dbReference type="GO" id="GO:0005737">
    <property type="term" value="C:cytoplasm"/>
    <property type="evidence" value="ECO:0007669"/>
    <property type="project" value="TreeGrafter"/>
</dbReference>
<dbReference type="Gene3D" id="1.10.1780.10">
    <property type="entry name" value="Clp, N-terminal domain"/>
    <property type="match status" value="1"/>
</dbReference>
<dbReference type="PROSITE" id="PS51903">
    <property type="entry name" value="CLP_R"/>
    <property type="match status" value="1"/>
</dbReference>
<evidence type="ECO:0000256" key="4">
    <source>
        <dbReference type="ARBA" id="ARBA00023186"/>
    </source>
</evidence>
<dbReference type="CDD" id="cd19499">
    <property type="entry name" value="RecA-like_ClpB_Hsp104-like"/>
    <property type="match status" value="1"/>
</dbReference>
<dbReference type="CDD" id="cd00009">
    <property type="entry name" value="AAA"/>
    <property type="match status" value="1"/>
</dbReference>
<feature type="domain" description="Clp R" evidence="9">
    <location>
        <begin position="1"/>
        <end position="146"/>
    </location>
</feature>
<evidence type="ECO:0000259" key="8">
    <source>
        <dbReference type="PROSITE" id="PS50151"/>
    </source>
</evidence>
<dbReference type="PRINTS" id="PR00300">
    <property type="entry name" value="CLPPROTEASEA"/>
</dbReference>
<dbReference type="InterPro" id="IPR027417">
    <property type="entry name" value="P-loop_NTPase"/>
</dbReference>
<dbReference type="SMART" id="SM01086">
    <property type="entry name" value="ClpB_D2-small"/>
    <property type="match status" value="1"/>
</dbReference>
<dbReference type="InterPro" id="IPR004176">
    <property type="entry name" value="Clp_R_N"/>
</dbReference>
<evidence type="ECO:0000256" key="2">
    <source>
        <dbReference type="ARBA" id="ARBA00022741"/>
    </source>
</evidence>
<dbReference type="InterPro" id="IPR019489">
    <property type="entry name" value="Clp_ATPase_C"/>
</dbReference>
<dbReference type="Gene3D" id="3.40.50.300">
    <property type="entry name" value="P-loop containing nucleotide triphosphate hydrolases"/>
    <property type="match status" value="2"/>
</dbReference>
<dbReference type="EnsemblBacteria" id="ACZ19633">
    <property type="protein sequence ID" value="ACZ19633"/>
    <property type="gene ID" value="Taci_1402"/>
</dbReference>
<dbReference type="PANTHER" id="PTHR11638">
    <property type="entry name" value="ATP-DEPENDENT CLP PROTEASE"/>
    <property type="match status" value="1"/>
</dbReference>
<dbReference type="GO" id="GO:0016887">
    <property type="term" value="F:ATP hydrolysis activity"/>
    <property type="evidence" value="ECO:0007669"/>
    <property type="project" value="InterPro"/>
</dbReference>
<reference evidence="10 11" key="1">
    <citation type="journal article" date="2009" name="Stand. Genomic Sci.">
        <title>Complete genome sequence of Thermanaerovibrio acidaminovorans type strain (Su883).</title>
        <authorList>
            <person name="Chovatia M."/>
            <person name="Sikorski J."/>
            <person name="Schroder M."/>
            <person name="Lapidus A."/>
            <person name="Nolan M."/>
            <person name="Tice H."/>
            <person name="Glavina Del Rio T."/>
            <person name="Copeland A."/>
            <person name="Cheng J.F."/>
            <person name="Lucas S."/>
            <person name="Chen F."/>
            <person name="Bruce D."/>
            <person name="Goodwin L."/>
            <person name="Pitluck S."/>
            <person name="Ivanova N."/>
            <person name="Mavromatis K."/>
            <person name="Ovchinnikova G."/>
            <person name="Pati A."/>
            <person name="Chen A."/>
            <person name="Palaniappan K."/>
            <person name="Land M."/>
            <person name="Hauser L."/>
            <person name="Chang Y.J."/>
            <person name="Jeffries C.D."/>
            <person name="Chain P."/>
            <person name="Saunders E."/>
            <person name="Detter J.C."/>
            <person name="Brettin T."/>
            <person name="Rohde M."/>
            <person name="Goker M."/>
            <person name="Spring S."/>
            <person name="Bristow J."/>
            <person name="Markowitz V."/>
            <person name="Hugenholtz P."/>
            <person name="Kyrpides N.C."/>
            <person name="Klenk H.P."/>
            <person name="Eisen J.A."/>
        </authorList>
    </citation>
    <scope>NUCLEOTIDE SEQUENCE [LARGE SCALE GENOMIC DNA]</scope>
    <source>
        <strain evidence="11">ATCC 49978 / DSM 6589 / Su883</strain>
    </source>
</reference>
<dbReference type="InterPro" id="IPR003959">
    <property type="entry name" value="ATPase_AAA_core"/>
</dbReference>
<dbReference type="FunFam" id="3.40.50.300:FF:000025">
    <property type="entry name" value="ATP-dependent Clp protease subunit"/>
    <property type="match status" value="1"/>
</dbReference>
<dbReference type="SUPFAM" id="SSF52540">
    <property type="entry name" value="P-loop containing nucleoside triphosphate hydrolases"/>
    <property type="match status" value="2"/>
</dbReference>
<dbReference type="SUPFAM" id="SSF81923">
    <property type="entry name" value="Double Clp-N motif"/>
    <property type="match status" value="1"/>
</dbReference>
<evidence type="ECO:0000259" key="9">
    <source>
        <dbReference type="PROSITE" id="PS51903"/>
    </source>
</evidence>
<dbReference type="Pfam" id="PF00004">
    <property type="entry name" value="AAA"/>
    <property type="match status" value="1"/>
</dbReference>
<protein>
    <submittedName>
        <fullName evidence="10">ATPase AAA-2 domain protein</fullName>
    </submittedName>
</protein>
<dbReference type="Proteomes" id="UP000002030">
    <property type="component" value="Chromosome"/>
</dbReference>
<keyword evidence="11" id="KW-1185">Reference proteome</keyword>
<dbReference type="Gene3D" id="1.10.8.60">
    <property type="match status" value="2"/>
</dbReference>
<evidence type="ECO:0000313" key="11">
    <source>
        <dbReference type="Proteomes" id="UP000002030"/>
    </source>
</evidence>